<dbReference type="EMBL" id="AP026867">
    <property type="protein sequence ID" value="BDS12769.1"/>
    <property type="molecule type" value="Genomic_DNA"/>
</dbReference>
<sequence length="84" mass="9906">MQTVDEYLQKTLSKAKYDNLATELEMPKSRLTRRLMKPEYFTYEELLKLSEVLPSKIKIALLVDRSNAGIDRLTVRQYRLLKKA</sequence>
<dbReference type="Proteomes" id="UP001060919">
    <property type="component" value="Chromosome"/>
</dbReference>
<keyword evidence="2" id="KW-1185">Reference proteome</keyword>
<proteinExistence type="predicted"/>
<dbReference type="AlphaFoldDB" id="A0A915YGV1"/>
<gene>
    <name evidence="1" type="ORF">AsAng_0034940</name>
</gene>
<accession>A0A915YGV1</accession>
<evidence type="ECO:0000313" key="1">
    <source>
        <dbReference type="EMBL" id="BDS12769.1"/>
    </source>
</evidence>
<evidence type="ECO:0000313" key="2">
    <source>
        <dbReference type="Proteomes" id="UP001060919"/>
    </source>
</evidence>
<protein>
    <submittedName>
        <fullName evidence="1">Uncharacterized protein</fullName>
    </submittedName>
</protein>
<dbReference type="RefSeq" id="WP_264788127.1">
    <property type="nucleotide sequence ID" value="NZ_AP026867.1"/>
</dbReference>
<dbReference type="KEGG" id="aup:AsAng_0034940"/>
<organism evidence="1 2">
    <name type="scientific">Aureispira anguillae</name>
    <dbReference type="NCBI Taxonomy" id="2864201"/>
    <lineage>
        <taxon>Bacteria</taxon>
        <taxon>Pseudomonadati</taxon>
        <taxon>Bacteroidota</taxon>
        <taxon>Saprospiria</taxon>
        <taxon>Saprospirales</taxon>
        <taxon>Saprospiraceae</taxon>
        <taxon>Aureispira</taxon>
    </lineage>
</organism>
<reference evidence="1" key="1">
    <citation type="submission" date="2022-09" db="EMBL/GenBank/DDBJ databases">
        <title>Aureispira anguillicida sp. nov., isolated from Leptocephalus of Japanese eel Anguilla japonica.</title>
        <authorList>
            <person name="Yuasa K."/>
            <person name="Mekata T."/>
            <person name="Ikunari K."/>
        </authorList>
    </citation>
    <scope>NUCLEOTIDE SEQUENCE</scope>
    <source>
        <strain evidence="1">EL160426</strain>
    </source>
</reference>
<name>A0A915YGV1_9BACT</name>